<evidence type="ECO:0000313" key="7">
    <source>
        <dbReference type="EMBL" id="CBX93118.1"/>
    </source>
</evidence>
<keyword evidence="4" id="KW-0862">Zinc</keyword>
<gene>
    <name evidence="7" type="ORF">LEMA_P040190.1</name>
</gene>
<dbReference type="GO" id="GO:0008270">
    <property type="term" value="F:zinc ion binding"/>
    <property type="evidence" value="ECO:0007669"/>
    <property type="project" value="UniProtKB-KW"/>
</dbReference>
<reference evidence="8" key="1">
    <citation type="journal article" date="2011" name="Nat. Commun.">
        <title>Effector diversification within compartments of the Leptosphaeria maculans genome affected by Repeat-Induced Point mutations.</title>
        <authorList>
            <person name="Rouxel T."/>
            <person name="Grandaubert J."/>
            <person name="Hane J.K."/>
            <person name="Hoede C."/>
            <person name="van de Wouw A.P."/>
            <person name="Couloux A."/>
            <person name="Dominguez V."/>
            <person name="Anthouard V."/>
            <person name="Bally P."/>
            <person name="Bourras S."/>
            <person name="Cozijnsen A.J."/>
            <person name="Ciuffetti L.M."/>
            <person name="Degrave A."/>
            <person name="Dilmaghani A."/>
            <person name="Duret L."/>
            <person name="Fudal I."/>
            <person name="Goodwin S.B."/>
            <person name="Gout L."/>
            <person name="Glaser N."/>
            <person name="Linglin J."/>
            <person name="Kema G.H.J."/>
            <person name="Lapalu N."/>
            <person name="Lawrence C.B."/>
            <person name="May K."/>
            <person name="Meyer M."/>
            <person name="Ollivier B."/>
            <person name="Poulain J."/>
            <person name="Schoch C.L."/>
            <person name="Simon A."/>
            <person name="Spatafora J.W."/>
            <person name="Stachowiak A."/>
            <person name="Turgeon B.G."/>
            <person name="Tyler B.M."/>
            <person name="Vincent D."/>
            <person name="Weissenbach J."/>
            <person name="Amselem J."/>
            <person name="Quesneville H."/>
            <person name="Oliver R.P."/>
            <person name="Wincker P."/>
            <person name="Balesdent M.-H."/>
            <person name="Howlett B.J."/>
        </authorList>
    </citation>
    <scope>NUCLEOTIDE SEQUENCE [LARGE SCALE GENOMIC DNA]</scope>
    <source>
        <strain evidence="8">JN3 / isolate v23.1.3 / race Av1-4-5-6-7-8</strain>
    </source>
</reference>
<dbReference type="GO" id="GO:0000981">
    <property type="term" value="F:DNA-binding transcription factor activity, RNA polymerase II-specific"/>
    <property type="evidence" value="ECO:0007669"/>
    <property type="project" value="TreeGrafter"/>
</dbReference>
<evidence type="ECO:0000256" key="2">
    <source>
        <dbReference type="ARBA" id="ARBA00022737"/>
    </source>
</evidence>
<dbReference type="PANTHER" id="PTHR24409:SF295">
    <property type="entry name" value="AZ2-RELATED"/>
    <property type="match status" value="1"/>
</dbReference>
<evidence type="ECO:0000256" key="1">
    <source>
        <dbReference type="ARBA" id="ARBA00022723"/>
    </source>
</evidence>
<dbReference type="InterPro" id="IPR013087">
    <property type="entry name" value="Znf_C2H2_type"/>
</dbReference>
<keyword evidence="8" id="KW-1185">Reference proteome</keyword>
<dbReference type="InParanoid" id="E4ZP93"/>
<accession>E4ZP93</accession>
<dbReference type="SMART" id="SM00355">
    <property type="entry name" value="ZnF_C2H2"/>
    <property type="match status" value="5"/>
</dbReference>
<keyword evidence="3 5" id="KW-0863">Zinc-finger</keyword>
<dbReference type="PANTHER" id="PTHR24409">
    <property type="entry name" value="ZINC FINGER PROTEIN 142"/>
    <property type="match status" value="1"/>
</dbReference>
<dbReference type="Proteomes" id="UP000002668">
    <property type="component" value="Genome"/>
</dbReference>
<name>E4ZP93_LEPMJ</name>
<dbReference type="HOGENOM" id="CLU_396460_0_0_1"/>
<evidence type="ECO:0000256" key="3">
    <source>
        <dbReference type="ARBA" id="ARBA00022771"/>
    </source>
</evidence>
<dbReference type="InterPro" id="IPR012337">
    <property type="entry name" value="RNaseH-like_sf"/>
</dbReference>
<keyword evidence="2" id="KW-0677">Repeat</keyword>
<proteinExistence type="predicted"/>
<dbReference type="PROSITE" id="PS50157">
    <property type="entry name" value="ZINC_FINGER_C2H2_2"/>
    <property type="match status" value="2"/>
</dbReference>
<dbReference type="eggNOG" id="KOG2248">
    <property type="taxonomic scope" value="Eukaryota"/>
</dbReference>
<dbReference type="OrthoDB" id="16516at2759"/>
<evidence type="ECO:0000256" key="4">
    <source>
        <dbReference type="ARBA" id="ARBA00022833"/>
    </source>
</evidence>
<organism evidence="8">
    <name type="scientific">Leptosphaeria maculans (strain JN3 / isolate v23.1.3 / race Av1-4-5-6-7-8)</name>
    <name type="common">Blackleg fungus</name>
    <name type="synonym">Phoma lingam</name>
    <dbReference type="NCBI Taxonomy" id="985895"/>
    <lineage>
        <taxon>Eukaryota</taxon>
        <taxon>Fungi</taxon>
        <taxon>Dikarya</taxon>
        <taxon>Ascomycota</taxon>
        <taxon>Pezizomycotina</taxon>
        <taxon>Dothideomycetes</taxon>
        <taxon>Pleosporomycetidae</taxon>
        <taxon>Pleosporales</taxon>
        <taxon>Pleosporineae</taxon>
        <taxon>Leptosphaeriaceae</taxon>
        <taxon>Plenodomus</taxon>
        <taxon>Plenodomus lingam/Leptosphaeria maculans species complex</taxon>
    </lineage>
</organism>
<feature type="domain" description="C2H2-type" evidence="6">
    <location>
        <begin position="271"/>
        <end position="296"/>
    </location>
</feature>
<dbReference type="SUPFAM" id="SSF53098">
    <property type="entry name" value="Ribonuclease H-like"/>
    <property type="match status" value="1"/>
</dbReference>
<dbReference type="AlphaFoldDB" id="E4ZP93"/>
<evidence type="ECO:0000313" key="8">
    <source>
        <dbReference type="Proteomes" id="UP000002668"/>
    </source>
</evidence>
<dbReference type="Gene3D" id="3.30.160.60">
    <property type="entry name" value="Classic Zinc Finger"/>
    <property type="match status" value="1"/>
</dbReference>
<dbReference type="GO" id="GO:0005634">
    <property type="term" value="C:nucleus"/>
    <property type="evidence" value="ECO:0007669"/>
    <property type="project" value="TreeGrafter"/>
</dbReference>
<dbReference type="GO" id="GO:0000977">
    <property type="term" value="F:RNA polymerase II transcription regulatory region sequence-specific DNA binding"/>
    <property type="evidence" value="ECO:0007669"/>
    <property type="project" value="TreeGrafter"/>
</dbReference>
<sequence length="684" mass="75283">MPYHCGLCDDSFNSKADLKRHIAHHPDILPPVMYCPVCKWPFDDQLALEAHQRSSEHPSPLSDIGTAVAITCDRCSNDFTSQKEYMIHRSWPSGTCADFINNKTTPTKPSPPPVYVEHDKPTLQPVQDAALGREDVATLASEAANMSDDGTKCDICHKSFRSLGKFNNHFLACQSASGSITTSLAITTESSETIATAMSCPLYQTQEVQVSAPIARDTVGSNLILIQNGIIKTKPMVQHRMPVIHIGSEAVSQARNSMFRPGTATQSEKPFSCQKRGCAKSFKSELALKAHDGDVHGIASQNLDLHSRDSWTLGNREREQDRLRAEALLRVSPGTIRGRGSRRPLHARRCVATGPGVATTALAQVHQVHVHPRPPPPGPAMPICTNAGGPAEMEQAKLIQGKILRLLIQSDIYITNYGKLRACGIDWIRVRMYVQSEVVGTIESMVHLPKSLQDEYAPFPKAFSEEYQYAYHSEDFQKSPARDSMKPGLGAVALACSKVILADGAQEVVKVAAVDVVSGRILMNHLVCTSPNAAVADWHSASTGLFAWRDMERARSYGYKVFRGWSAVRSALHQFIDKDTILVGHRLRSDLDALRMIHGQAIDVAKVYEKAANGPLNKMQLGLDSMCKQLFDTELKDDPEYGRDVLMNAFAARDIVLWASKNEETLRKKARQTSLDLQRAGLSG</sequence>
<protein>
    <recommendedName>
        <fullName evidence="6">C2H2-type domain-containing protein</fullName>
    </recommendedName>
</protein>
<dbReference type="Gene3D" id="3.30.420.10">
    <property type="entry name" value="Ribonuclease H-like superfamily/Ribonuclease H"/>
    <property type="match status" value="1"/>
</dbReference>
<dbReference type="EMBL" id="FP929105">
    <property type="protein sequence ID" value="CBX93118.1"/>
    <property type="molecule type" value="Genomic_DNA"/>
</dbReference>
<dbReference type="VEuPathDB" id="FungiDB:LEMA_P040190.1"/>
<dbReference type="PROSITE" id="PS00028">
    <property type="entry name" value="ZINC_FINGER_C2H2_1"/>
    <property type="match status" value="3"/>
</dbReference>
<dbReference type="InterPro" id="IPR036236">
    <property type="entry name" value="Znf_C2H2_sf"/>
</dbReference>
<evidence type="ECO:0000256" key="5">
    <source>
        <dbReference type="PROSITE-ProRule" id="PRU00042"/>
    </source>
</evidence>
<dbReference type="OMA" id="YKIFKGW"/>
<dbReference type="SUPFAM" id="SSF57667">
    <property type="entry name" value="beta-beta-alpha zinc fingers"/>
    <property type="match status" value="1"/>
</dbReference>
<evidence type="ECO:0000259" key="6">
    <source>
        <dbReference type="PROSITE" id="PS50157"/>
    </source>
</evidence>
<keyword evidence="1" id="KW-0479">Metal-binding</keyword>
<dbReference type="GeneID" id="13287504"/>
<dbReference type="RefSeq" id="XP_003836483.1">
    <property type="nucleotide sequence ID" value="XM_003836435.1"/>
</dbReference>
<feature type="domain" description="C2H2-type" evidence="6">
    <location>
        <begin position="3"/>
        <end position="30"/>
    </location>
</feature>
<dbReference type="STRING" id="985895.E4ZP93"/>
<dbReference type="InterPro" id="IPR036397">
    <property type="entry name" value="RNaseH_sf"/>
</dbReference>